<accession>A0A0B7MTT0</accession>
<dbReference type="AlphaFoldDB" id="A0A0B7MTT0"/>
<dbReference type="EMBL" id="LN719586">
    <property type="protein sequence ID" value="CEP08517.1"/>
    <property type="molecule type" value="Genomic_DNA"/>
</dbReference>
<dbReference type="OrthoDB" id="2377384at2759"/>
<sequence length="280" mass="31924">MASEASTENEGSLRIGRSATGAEIGELQRKISLAEEELRQLKQDLDQTKKQAKQAELSAQDNGRTNRKLKTEIQTLTDMSNRKDRQAENSKATAFFFEGQVKKYMDEIETARQGMGHLKELDDQLNQAKAEQAELEKSSKEETARVNSTIKSMKEAHEAKKEALKADIDKAYADLEKVSAQALQLQQEIQQKMESELPGLDIHKLEREYRNSEQKQKDEVEQVHDEVKQLLRRLEQSEASTLSHEESMVVVKEEMDRIMRRLRAMDQLSASTSNTPTTSK</sequence>
<feature type="compositionally biased region" description="Polar residues" evidence="2">
    <location>
        <begin position="1"/>
        <end position="10"/>
    </location>
</feature>
<keyword evidence="4" id="KW-1185">Reference proteome</keyword>
<reference evidence="3 4" key="1">
    <citation type="submission" date="2014-09" db="EMBL/GenBank/DDBJ databases">
        <authorList>
            <person name="Ellenberger Sabrina"/>
        </authorList>
    </citation>
    <scope>NUCLEOTIDE SEQUENCE [LARGE SCALE GENOMIC DNA]</scope>
    <source>
        <strain evidence="3 4">CBS 412.66</strain>
    </source>
</reference>
<feature type="region of interest" description="Disordered" evidence="2">
    <location>
        <begin position="1"/>
        <end position="21"/>
    </location>
</feature>
<dbReference type="STRING" id="35722.A0A0B7MTT0"/>
<name>A0A0B7MTT0_9FUNG</name>
<evidence type="ECO:0000313" key="4">
    <source>
        <dbReference type="Proteomes" id="UP000054107"/>
    </source>
</evidence>
<feature type="region of interest" description="Disordered" evidence="2">
    <location>
        <begin position="44"/>
        <end position="74"/>
    </location>
</feature>
<feature type="coiled-coil region" evidence="1">
    <location>
        <begin position="118"/>
        <end position="240"/>
    </location>
</feature>
<dbReference type="Gene3D" id="1.10.287.1490">
    <property type="match status" value="1"/>
</dbReference>
<organism evidence="3 4">
    <name type="scientific">Parasitella parasitica</name>
    <dbReference type="NCBI Taxonomy" id="35722"/>
    <lineage>
        <taxon>Eukaryota</taxon>
        <taxon>Fungi</taxon>
        <taxon>Fungi incertae sedis</taxon>
        <taxon>Mucoromycota</taxon>
        <taxon>Mucoromycotina</taxon>
        <taxon>Mucoromycetes</taxon>
        <taxon>Mucorales</taxon>
        <taxon>Mucorineae</taxon>
        <taxon>Mucoraceae</taxon>
        <taxon>Parasitella</taxon>
    </lineage>
</organism>
<proteinExistence type="predicted"/>
<dbReference type="Proteomes" id="UP000054107">
    <property type="component" value="Unassembled WGS sequence"/>
</dbReference>
<evidence type="ECO:0000313" key="3">
    <source>
        <dbReference type="EMBL" id="CEP08517.1"/>
    </source>
</evidence>
<gene>
    <name evidence="3" type="primary">PARPA_01838.1 scaffold 1595</name>
</gene>
<evidence type="ECO:0000256" key="1">
    <source>
        <dbReference type="SAM" id="Coils"/>
    </source>
</evidence>
<keyword evidence="1" id="KW-0175">Coiled coil</keyword>
<protein>
    <submittedName>
        <fullName evidence="3">Uncharacterized protein</fullName>
    </submittedName>
</protein>
<evidence type="ECO:0000256" key="2">
    <source>
        <dbReference type="SAM" id="MobiDB-lite"/>
    </source>
</evidence>